<dbReference type="EMBL" id="QDDL01000001">
    <property type="protein sequence ID" value="PVZ71545.1"/>
    <property type="molecule type" value="Genomic_DNA"/>
</dbReference>
<gene>
    <name evidence="2" type="ORF">DC094_00415</name>
</gene>
<name>A0A2V1H442_9GAMM</name>
<dbReference type="Proteomes" id="UP000244906">
    <property type="component" value="Unassembled WGS sequence"/>
</dbReference>
<proteinExistence type="predicted"/>
<reference evidence="2 3" key="1">
    <citation type="submission" date="2018-04" db="EMBL/GenBank/DDBJ databases">
        <title>Thalassorhabdus spongiae gen. nov., sp. nov., isolated from a marine sponge in South-West Iceland.</title>
        <authorList>
            <person name="Knobloch S."/>
            <person name="Daussin A."/>
            <person name="Johannsson R."/>
            <person name="Marteinsson V.T."/>
        </authorList>
    </citation>
    <scope>NUCLEOTIDE SEQUENCE [LARGE SCALE GENOMIC DNA]</scope>
    <source>
        <strain evidence="2 3">Hp12</strain>
    </source>
</reference>
<evidence type="ECO:0000313" key="3">
    <source>
        <dbReference type="Proteomes" id="UP000244906"/>
    </source>
</evidence>
<sequence length="239" mass="27844">MYRLLICFLCLFLAQNVYAKDCSEEWAGLRSQYSKKELSLEEAGQKWEGTSQCKNASIYYEKLIAIYIESGQHKLAENVLKEFLLRFPKKRVLSKKMGLDIQYSLLVESDSKEWEAYREVALGYKKIWNEYDDGRSYVKYISVLYSANLKGLIDDSFIRPAISSLEMLKSNGYLEFEVFYNLVFLYADIGDYNSAKKNIDYLYGFDESVFLIYGLLAKKSAHVYRKLGNEKIANYLESL</sequence>
<evidence type="ECO:0008006" key="4">
    <source>
        <dbReference type="Google" id="ProtNLM"/>
    </source>
</evidence>
<evidence type="ECO:0000313" key="2">
    <source>
        <dbReference type="EMBL" id="PVZ71545.1"/>
    </source>
</evidence>
<protein>
    <recommendedName>
        <fullName evidence="4">Outer membrane lipoprotein BamD-like domain-containing protein</fullName>
    </recommendedName>
</protein>
<feature type="signal peptide" evidence="1">
    <location>
        <begin position="1"/>
        <end position="19"/>
    </location>
</feature>
<dbReference type="AlphaFoldDB" id="A0A2V1H442"/>
<keyword evidence="3" id="KW-1185">Reference proteome</keyword>
<evidence type="ECO:0000256" key="1">
    <source>
        <dbReference type="SAM" id="SignalP"/>
    </source>
</evidence>
<keyword evidence="1" id="KW-0732">Signal</keyword>
<organism evidence="2 3">
    <name type="scientific">Pelagibaculum spongiae</name>
    <dbReference type="NCBI Taxonomy" id="2080658"/>
    <lineage>
        <taxon>Bacteria</taxon>
        <taxon>Pseudomonadati</taxon>
        <taxon>Pseudomonadota</taxon>
        <taxon>Gammaproteobacteria</taxon>
        <taxon>Oceanospirillales</taxon>
        <taxon>Pelagibaculum</taxon>
    </lineage>
</organism>
<comment type="caution">
    <text evidence="2">The sequence shown here is derived from an EMBL/GenBank/DDBJ whole genome shotgun (WGS) entry which is preliminary data.</text>
</comment>
<accession>A0A2V1H442</accession>
<feature type="chain" id="PRO_5016074444" description="Outer membrane lipoprotein BamD-like domain-containing protein" evidence="1">
    <location>
        <begin position="20"/>
        <end position="239"/>
    </location>
</feature>
<dbReference type="RefSeq" id="WP_116685135.1">
    <property type="nucleotide sequence ID" value="NZ_CAWNYD010000001.1"/>
</dbReference>